<evidence type="ECO:0000313" key="2">
    <source>
        <dbReference type="Proteomes" id="UP001642483"/>
    </source>
</evidence>
<name>A0ABP0G5R0_CLALP</name>
<protein>
    <submittedName>
        <fullName evidence="1">Uncharacterized protein</fullName>
    </submittedName>
</protein>
<keyword evidence="2" id="KW-1185">Reference proteome</keyword>
<gene>
    <name evidence="1" type="ORF">CVLEPA_LOCUS18135</name>
</gene>
<comment type="caution">
    <text evidence="1">The sequence shown here is derived from an EMBL/GenBank/DDBJ whole genome shotgun (WGS) entry which is preliminary data.</text>
</comment>
<proteinExistence type="predicted"/>
<sequence length="57" mass="6580">MPEGLSLEDVRRHEKETKHELDQLRIFGRCSDLGNHVYVLLFGKKEVAPSDKKDGEE</sequence>
<dbReference type="Proteomes" id="UP001642483">
    <property type="component" value="Unassembled WGS sequence"/>
</dbReference>
<dbReference type="EMBL" id="CAWYQH010000102">
    <property type="protein sequence ID" value="CAK8686176.1"/>
    <property type="molecule type" value="Genomic_DNA"/>
</dbReference>
<reference evidence="1 2" key="1">
    <citation type="submission" date="2024-02" db="EMBL/GenBank/DDBJ databases">
        <authorList>
            <person name="Daric V."/>
            <person name="Darras S."/>
        </authorList>
    </citation>
    <scope>NUCLEOTIDE SEQUENCE [LARGE SCALE GENOMIC DNA]</scope>
</reference>
<organism evidence="1 2">
    <name type="scientific">Clavelina lepadiformis</name>
    <name type="common">Light-bulb sea squirt</name>
    <name type="synonym">Ascidia lepadiformis</name>
    <dbReference type="NCBI Taxonomy" id="159417"/>
    <lineage>
        <taxon>Eukaryota</taxon>
        <taxon>Metazoa</taxon>
        <taxon>Chordata</taxon>
        <taxon>Tunicata</taxon>
        <taxon>Ascidiacea</taxon>
        <taxon>Aplousobranchia</taxon>
        <taxon>Clavelinidae</taxon>
        <taxon>Clavelina</taxon>
    </lineage>
</organism>
<evidence type="ECO:0000313" key="1">
    <source>
        <dbReference type="EMBL" id="CAK8686176.1"/>
    </source>
</evidence>
<accession>A0ABP0G5R0</accession>